<dbReference type="RefSeq" id="WP_126521462.1">
    <property type="nucleotide sequence ID" value="NZ_RXNU01000010.1"/>
</dbReference>
<evidence type="ECO:0000256" key="1">
    <source>
        <dbReference type="SAM" id="Phobius"/>
    </source>
</evidence>
<protein>
    <submittedName>
        <fullName evidence="2">Uncharacterized protein</fullName>
    </submittedName>
</protein>
<reference evidence="2 3" key="1">
    <citation type="submission" date="2018-12" db="EMBL/GenBank/DDBJ databases">
        <authorList>
            <person name="Yu L."/>
        </authorList>
    </citation>
    <scope>NUCLEOTIDE SEQUENCE [LARGE SCALE GENOMIC DNA]</scope>
    <source>
        <strain evidence="2 3">HAW-EB2</strain>
    </source>
</reference>
<feature type="transmembrane region" description="Helical" evidence="1">
    <location>
        <begin position="12"/>
        <end position="33"/>
    </location>
</feature>
<dbReference type="AlphaFoldDB" id="A0A431WRG4"/>
<evidence type="ECO:0000313" key="2">
    <source>
        <dbReference type="EMBL" id="RTR37764.1"/>
    </source>
</evidence>
<organism evidence="2 3">
    <name type="scientific">Shewanella canadensis</name>
    <dbReference type="NCBI Taxonomy" id="271096"/>
    <lineage>
        <taxon>Bacteria</taxon>
        <taxon>Pseudomonadati</taxon>
        <taxon>Pseudomonadota</taxon>
        <taxon>Gammaproteobacteria</taxon>
        <taxon>Alteromonadales</taxon>
        <taxon>Shewanellaceae</taxon>
        <taxon>Shewanella</taxon>
    </lineage>
</organism>
<accession>A0A431WRG4</accession>
<evidence type="ECO:0000313" key="3">
    <source>
        <dbReference type="Proteomes" id="UP000267448"/>
    </source>
</evidence>
<comment type="caution">
    <text evidence="2">The sequence shown here is derived from an EMBL/GenBank/DDBJ whole genome shotgun (WGS) entry which is preliminary data.</text>
</comment>
<dbReference type="OrthoDB" id="6261548at2"/>
<name>A0A431WRG4_9GAMM</name>
<keyword evidence="1" id="KW-1133">Transmembrane helix</keyword>
<keyword evidence="1" id="KW-0472">Membrane</keyword>
<dbReference type="EMBL" id="RXNU01000010">
    <property type="protein sequence ID" value="RTR37764.1"/>
    <property type="molecule type" value="Genomic_DNA"/>
</dbReference>
<feature type="transmembrane region" description="Helical" evidence="1">
    <location>
        <begin position="39"/>
        <end position="57"/>
    </location>
</feature>
<gene>
    <name evidence="2" type="ORF">EKG38_17245</name>
</gene>
<keyword evidence="3" id="KW-1185">Reference proteome</keyword>
<dbReference type="Proteomes" id="UP000267448">
    <property type="component" value="Unassembled WGS sequence"/>
</dbReference>
<sequence>MENTQIRPFRKLSFFIAFISTSYILFIMKISVFDSGWDLLVPLLFICTCVWWIYFIWQQKIAFTHDSVEFCKLSMESDWGPAKDLIVKYDEINSVRLLGDQLFIHATKGKISFPLKPKSKITQQLKTAFEQHNIPFEIKSCLNS</sequence>
<keyword evidence="1" id="KW-0812">Transmembrane</keyword>
<proteinExistence type="predicted"/>